<dbReference type="OrthoDB" id="9768354at2"/>
<sequence>MTDFELKQYLLREYPQENARCEWKEFKNLKNSFCGDEKDDVISYVSAIANMEGGHLLIGVHDKTLDIIGTDTYNYDRQKAVLRLTERCVNLSTEGLDVEEFITDDTNKKVWVIHIPKHRPKLPVYAHNKAWQRIEDSLVELTQERLNAILEENSPVFDWSAEIIENATLDDLDGKALAKARDEYKAVHPRLADEVDEWDDMELLNRAGVATKSKLTRAAILLLGKETAVHLVSPAVATITWVLIDDHDEKIDYEHFHTPFILTVNEALSKIRNLNQRILPGGTLFPDIVKQYDDYSIREVLHNCIAHQDYTMQERITMVEDPNSVTFANGGYFLPGTVRNAIEQNGPQKFYRNYVLCQGMVNFNMIDTIGRGIRKVFTEQQKRFFPMPDYKIDQARKEVTVKIYGKLINEKYYRLLKANPNLSLNDCIALDMVQKHDAIDKETATRLRKLHLIEGRYPKLFLSEYVAKTTNNDELKTEYIKNRSFNDMHFKEMIISYLKSFGGATRGELNQLLQSKLSDLLTDEQKIRKISNLLSALKKDGIIELTNGKKWILVKV</sequence>
<reference evidence="2 4" key="1">
    <citation type="submission" date="2018-09" db="EMBL/GenBank/DDBJ databases">
        <title>Murine metabolic-syndrome-specific gut microbial biobank.</title>
        <authorList>
            <person name="Liu C."/>
        </authorList>
    </citation>
    <scope>NUCLEOTIDE SEQUENCE [LARGE SCALE GENOMIC DNA]</scope>
    <source>
        <strain evidence="2 4">0.1X-D8-26</strain>
    </source>
</reference>
<dbReference type="InterPro" id="IPR007421">
    <property type="entry name" value="Schlafen_AlbA_2_dom"/>
</dbReference>
<dbReference type="PANTHER" id="PTHR30595:SF6">
    <property type="entry name" value="SCHLAFEN ALBA-2 DOMAIN-CONTAINING PROTEIN"/>
    <property type="match status" value="1"/>
</dbReference>
<dbReference type="InterPro" id="IPR038475">
    <property type="entry name" value="RecG_C_sf"/>
</dbReference>
<protein>
    <submittedName>
        <fullName evidence="2">AAA family ATPase</fullName>
    </submittedName>
</protein>
<dbReference type="InterPro" id="IPR038461">
    <property type="entry name" value="Schlafen_AlbA_2_dom_sf"/>
</dbReference>
<dbReference type="Proteomes" id="UP000298073">
    <property type="component" value="Unassembled WGS sequence"/>
</dbReference>
<evidence type="ECO:0000313" key="2">
    <source>
        <dbReference type="EMBL" id="RLT80254.1"/>
    </source>
</evidence>
<accession>A0A3L8A8A4</accession>
<comment type="caution">
    <text evidence="2">The sequence shown here is derived from an EMBL/GenBank/DDBJ whole genome shotgun (WGS) entry which is preliminary data.</text>
</comment>
<dbReference type="Pfam" id="PF04326">
    <property type="entry name" value="SLFN_AlbA_2"/>
    <property type="match status" value="1"/>
</dbReference>
<name>A0A3L8A8A4_9BACE</name>
<dbReference type="EMBL" id="SPPV01000024">
    <property type="protein sequence ID" value="TFU49098.1"/>
    <property type="molecule type" value="Genomic_DNA"/>
</dbReference>
<organism evidence="2 4">
    <name type="scientific">Bacteroides acidifaciens</name>
    <dbReference type="NCBI Taxonomy" id="85831"/>
    <lineage>
        <taxon>Bacteria</taxon>
        <taxon>Pseudomonadati</taxon>
        <taxon>Bacteroidota</taxon>
        <taxon>Bacteroidia</taxon>
        <taxon>Bacteroidales</taxon>
        <taxon>Bacteroidaceae</taxon>
        <taxon>Bacteroides</taxon>
    </lineage>
</organism>
<evidence type="ECO:0000313" key="4">
    <source>
        <dbReference type="Proteomes" id="UP000267159"/>
    </source>
</evidence>
<reference evidence="3 5" key="2">
    <citation type="submission" date="2019-03" db="EMBL/GenBank/DDBJ databases">
        <title>Diversity of the mouse oral microbiome.</title>
        <authorList>
            <person name="Joseph S."/>
            <person name="Aduse-Opoku J."/>
            <person name="Curtis M."/>
            <person name="Wade W."/>
            <person name="Hashim A."/>
        </authorList>
    </citation>
    <scope>NUCLEOTIDE SEQUENCE [LARGE SCALE GENOMIC DNA]</scope>
    <source>
        <strain evidence="3 5">P2318</strain>
    </source>
</reference>
<dbReference type="PANTHER" id="PTHR30595">
    <property type="entry name" value="GLPR-RELATED TRANSCRIPTIONAL REPRESSOR"/>
    <property type="match status" value="1"/>
</dbReference>
<dbReference type="RefSeq" id="WP_121766176.1">
    <property type="nucleotide sequence ID" value="NZ_CABIXU010000015.1"/>
</dbReference>
<gene>
    <name evidence="2" type="ORF">D7Y07_09485</name>
    <name evidence="3" type="ORF">E4T97_12015</name>
</gene>
<evidence type="ECO:0000259" key="1">
    <source>
        <dbReference type="Pfam" id="PF04326"/>
    </source>
</evidence>
<proteinExistence type="predicted"/>
<feature type="domain" description="Schlafen AlbA-2" evidence="1">
    <location>
        <begin position="20"/>
        <end position="139"/>
    </location>
</feature>
<evidence type="ECO:0000313" key="3">
    <source>
        <dbReference type="EMBL" id="TFU49098.1"/>
    </source>
</evidence>
<dbReference type="Gene3D" id="3.30.565.60">
    <property type="match status" value="1"/>
</dbReference>
<evidence type="ECO:0000313" key="5">
    <source>
        <dbReference type="Proteomes" id="UP000298073"/>
    </source>
</evidence>
<dbReference type="EMBL" id="RAZM01000024">
    <property type="protein sequence ID" value="RLT80254.1"/>
    <property type="molecule type" value="Genomic_DNA"/>
</dbReference>
<dbReference type="Proteomes" id="UP000267159">
    <property type="component" value="Unassembled WGS sequence"/>
</dbReference>
<dbReference type="Gene3D" id="3.30.950.30">
    <property type="entry name" value="Schlafen, AAA domain"/>
    <property type="match status" value="1"/>
</dbReference>
<dbReference type="Gene3D" id="6.10.10.130">
    <property type="match status" value="1"/>
</dbReference>
<dbReference type="AlphaFoldDB" id="A0A3L8A8A4"/>